<dbReference type="AlphaFoldDB" id="C6C129"/>
<dbReference type="STRING" id="526222.Desal_1129"/>
<sequence>MFKYVLSAFFLVMSLLMVGVLPSFAKHKTLTLVTHKPITNPDGLYLNLVYTEVFNRLGIILNYKVYPAKRCELLLDAGEVDGDFSRIYSYGDSKPDLIRVEEPHWESGFIAVAMKPNIELDGWSSLNGTGYRTVYRRGIKGCEVNLPRYVKRRKLDKVASISSGFQKLIRSWADVYIGAEMDVMSALDSDEFRDSGLKIVGVMDKFTAHLYLHKKNKHLAPKVAAILRSMKAEGLLDKYKEQAGLKSYIESR</sequence>
<evidence type="ECO:0000313" key="2">
    <source>
        <dbReference type="Proteomes" id="UP000002601"/>
    </source>
</evidence>
<proteinExistence type="predicted"/>
<dbReference type="Proteomes" id="UP000002601">
    <property type="component" value="Chromosome"/>
</dbReference>
<dbReference type="KEGG" id="dsa:Desal_1129"/>
<organism evidence="1 2">
    <name type="scientific">Maridesulfovibrio salexigens (strain ATCC 14822 / DSM 2638 / NCIMB 8403 / VKM B-1763)</name>
    <name type="common">Desulfovibrio salexigens</name>
    <dbReference type="NCBI Taxonomy" id="526222"/>
    <lineage>
        <taxon>Bacteria</taxon>
        <taxon>Pseudomonadati</taxon>
        <taxon>Thermodesulfobacteriota</taxon>
        <taxon>Desulfovibrionia</taxon>
        <taxon>Desulfovibrionales</taxon>
        <taxon>Desulfovibrionaceae</taxon>
        <taxon>Maridesulfovibrio</taxon>
    </lineage>
</organism>
<dbReference type="HOGENOM" id="CLU_080965_1_0_7"/>
<evidence type="ECO:0008006" key="3">
    <source>
        <dbReference type="Google" id="ProtNLM"/>
    </source>
</evidence>
<dbReference type="OrthoDB" id="368476at2"/>
<dbReference type="RefSeq" id="WP_015851011.1">
    <property type="nucleotide sequence ID" value="NC_012881.1"/>
</dbReference>
<protein>
    <recommendedName>
        <fullName evidence="3">Solute-binding protein family 3/N-terminal domain-containing protein</fullName>
    </recommendedName>
</protein>
<dbReference type="SUPFAM" id="SSF53850">
    <property type="entry name" value="Periplasmic binding protein-like II"/>
    <property type="match status" value="1"/>
</dbReference>
<dbReference type="eggNOG" id="COG0834">
    <property type="taxonomic scope" value="Bacteria"/>
</dbReference>
<accession>C6C129</accession>
<gene>
    <name evidence="1" type="ordered locus">Desal_1129</name>
</gene>
<evidence type="ECO:0000313" key="1">
    <source>
        <dbReference type="EMBL" id="ACS79192.1"/>
    </source>
</evidence>
<keyword evidence="2" id="KW-1185">Reference proteome</keyword>
<name>C6C129_MARSD</name>
<dbReference type="Gene3D" id="3.40.190.10">
    <property type="entry name" value="Periplasmic binding protein-like II"/>
    <property type="match status" value="2"/>
</dbReference>
<reference evidence="1 2" key="1">
    <citation type="submission" date="2009-06" db="EMBL/GenBank/DDBJ databases">
        <title>Complete sequence of Desulfovibrio salexigens DSM 2638.</title>
        <authorList>
            <consortium name="US DOE Joint Genome Institute"/>
            <person name="Lucas S."/>
            <person name="Copeland A."/>
            <person name="Lapidus A."/>
            <person name="Glavina del Rio T."/>
            <person name="Tice H."/>
            <person name="Bruce D."/>
            <person name="Goodwin L."/>
            <person name="Pitluck S."/>
            <person name="Munk A.C."/>
            <person name="Brettin T."/>
            <person name="Detter J.C."/>
            <person name="Han C."/>
            <person name="Tapia R."/>
            <person name="Larimer F."/>
            <person name="Land M."/>
            <person name="Hauser L."/>
            <person name="Kyrpides N."/>
            <person name="Anderson I."/>
            <person name="Wall J.D."/>
            <person name="Arkin A.P."/>
            <person name="Dehal P."/>
            <person name="Chivian D."/>
            <person name="Giles B."/>
            <person name="Hazen T.C."/>
        </authorList>
    </citation>
    <scope>NUCLEOTIDE SEQUENCE [LARGE SCALE GENOMIC DNA]</scope>
    <source>
        <strain evidence="2">ATCC 14822 / DSM 2638 / NCIMB 8403 / VKM B-1763</strain>
    </source>
</reference>
<dbReference type="EMBL" id="CP001649">
    <property type="protein sequence ID" value="ACS79192.1"/>
    <property type="molecule type" value="Genomic_DNA"/>
</dbReference>